<protein>
    <submittedName>
        <fullName evidence="8">Rhomboid family intramembrane serine protease</fullName>
    </submittedName>
</protein>
<dbReference type="InterPro" id="IPR022764">
    <property type="entry name" value="Peptidase_S54_rhomboid_dom"/>
</dbReference>
<feature type="transmembrane region" description="Helical" evidence="6">
    <location>
        <begin position="174"/>
        <end position="190"/>
    </location>
</feature>
<feature type="transmembrane region" description="Helical" evidence="6">
    <location>
        <begin position="118"/>
        <end position="138"/>
    </location>
</feature>
<feature type="transmembrane region" description="Helical" evidence="6">
    <location>
        <begin position="92"/>
        <end position="112"/>
    </location>
</feature>
<sequence>MIDRDRAWLAADILLLAAVPTALLAVFALPLPVRRSLAFSYMDPTPVTAYTAHFVHLEVGHLLSNLGGYLLVAPTAYLLARIRGSEMRFRVVLIATLVGLPFALSALNVVLVRPRVGYGASGIVSGLFSLLSLELFGYVRAALRPEISRWWAAVVFFVDAMLIAAVMMPRAEGAWLGAVVGCVVVLTYAVELGRELASVDDLWRPWVTRPGYTELGVGAGILVLAFPVLAFPRVGTGNGTVLNLYAHFLGFSLTFIAAYVLPAIDDVESVSDAPTGESDDGFAAGHDSKPERASAD</sequence>
<keyword evidence="9" id="KW-1185">Reference proteome</keyword>
<feature type="transmembrane region" description="Helical" evidence="6">
    <location>
        <begin position="150"/>
        <end position="168"/>
    </location>
</feature>
<keyword evidence="3 6" id="KW-1133">Transmembrane helix</keyword>
<dbReference type="SUPFAM" id="SSF144091">
    <property type="entry name" value="Rhomboid-like"/>
    <property type="match status" value="1"/>
</dbReference>
<evidence type="ECO:0000256" key="2">
    <source>
        <dbReference type="ARBA" id="ARBA00022692"/>
    </source>
</evidence>
<feature type="transmembrane region" description="Helical" evidence="6">
    <location>
        <begin position="62"/>
        <end position="80"/>
    </location>
</feature>
<dbReference type="GO" id="GO:0016020">
    <property type="term" value="C:membrane"/>
    <property type="evidence" value="ECO:0007669"/>
    <property type="project" value="UniProtKB-SubCell"/>
</dbReference>
<dbReference type="AlphaFoldDB" id="A0A6B0SWS2"/>
<dbReference type="GO" id="GO:0006508">
    <property type="term" value="P:proteolysis"/>
    <property type="evidence" value="ECO:0007669"/>
    <property type="project" value="UniProtKB-KW"/>
</dbReference>
<feature type="transmembrane region" description="Helical" evidence="6">
    <location>
        <begin position="7"/>
        <end position="29"/>
    </location>
</feature>
<dbReference type="OrthoDB" id="313547at2157"/>
<evidence type="ECO:0000256" key="3">
    <source>
        <dbReference type="ARBA" id="ARBA00022989"/>
    </source>
</evidence>
<dbReference type="Proteomes" id="UP000437065">
    <property type="component" value="Unassembled WGS sequence"/>
</dbReference>
<evidence type="ECO:0000313" key="8">
    <source>
        <dbReference type="EMBL" id="MXR40702.1"/>
    </source>
</evidence>
<name>A0A6B0SWS2_9EURY</name>
<feature type="compositionally biased region" description="Basic and acidic residues" evidence="5">
    <location>
        <begin position="286"/>
        <end position="296"/>
    </location>
</feature>
<evidence type="ECO:0000256" key="1">
    <source>
        <dbReference type="ARBA" id="ARBA00004141"/>
    </source>
</evidence>
<dbReference type="GO" id="GO:0004252">
    <property type="term" value="F:serine-type endopeptidase activity"/>
    <property type="evidence" value="ECO:0007669"/>
    <property type="project" value="InterPro"/>
</dbReference>
<feature type="transmembrane region" description="Helical" evidence="6">
    <location>
        <begin position="211"/>
        <end position="232"/>
    </location>
</feature>
<feature type="domain" description="Peptidase S54 rhomboid" evidence="7">
    <location>
        <begin position="49"/>
        <end position="190"/>
    </location>
</feature>
<dbReference type="EMBL" id="WUUS01000003">
    <property type="protein sequence ID" value="MXR40702.1"/>
    <property type="molecule type" value="Genomic_DNA"/>
</dbReference>
<comment type="caution">
    <text evidence="8">The sequence shown here is derived from an EMBL/GenBank/DDBJ whole genome shotgun (WGS) entry which is preliminary data.</text>
</comment>
<evidence type="ECO:0000256" key="5">
    <source>
        <dbReference type="SAM" id="MobiDB-lite"/>
    </source>
</evidence>
<keyword evidence="4 6" id="KW-0472">Membrane</keyword>
<reference evidence="8 9" key="1">
    <citation type="submission" date="2019-12" db="EMBL/GenBank/DDBJ databases">
        <title>Isolation and characterization of three novel carbon monoxide-oxidizing members of Halobacteria from salione crusts and soils.</title>
        <authorList>
            <person name="Myers M.R."/>
            <person name="King G.M."/>
        </authorList>
    </citation>
    <scope>NUCLEOTIDE SEQUENCE [LARGE SCALE GENOMIC DNA]</scope>
    <source>
        <strain evidence="8 9">WSA2</strain>
    </source>
</reference>
<organism evidence="8 9">
    <name type="scientific">Halobaculum saliterrae</name>
    <dbReference type="NCBI Taxonomy" id="2073113"/>
    <lineage>
        <taxon>Archaea</taxon>
        <taxon>Methanobacteriati</taxon>
        <taxon>Methanobacteriota</taxon>
        <taxon>Stenosarchaea group</taxon>
        <taxon>Halobacteria</taxon>
        <taxon>Halobacteriales</taxon>
        <taxon>Haloferacaceae</taxon>
        <taxon>Halobaculum</taxon>
    </lineage>
</organism>
<dbReference type="InterPro" id="IPR035952">
    <property type="entry name" value="Rhomboid-like_sf"/>
</dbReference>
<evidence type="ECO:0000313" key="9">
    <source>
        <dbReference type="Proteomes" id="UP000437065"/>
    </source>
</evidence>
<dbReference type="Gene3D" id="1.20.1540.10">
    <property type="entry name" value="Rhomboid-like"/>
    <property type="match status" value="1"/>
</dbReference>
<gene>
    <name evidence="8" type="ORF">GRX01_04990</name>
</gene>
<keyword evidence="8" id="KW-0645">Protease</keyword>
<keyword evidence="8" id="KW-0378">Hydrolase</keyword>
<feature type="transmembrane region" description="Helical" evidence="6">
    <location>
        <begin position="244"/>
        <end position="261"/>
    </location>
</feature>
<proteinExistence type="predicted"/>
<dbReference type="RefSeq" id="WP_159664094.1">
    <property type="nucleotide sequence ID" value="NZ_WUUS01000003.1"/>
</dbReference>
<accession>A0A6B0SWS2</accession>
<keyword evidence="2 6" id="KW-0812">Transmembrane</keyword>
<evidence type="ECO:0000259" key="7">
    <source>
        <dbReference type="Pfam" id="PF01694"/>
    </source>
</evidence>
<feature type="region of interest" description="Disordered" evidence="5">
    <location>
        <begin position="271"/>
        <end position="296"/>
    </location>
</feature>
<comment type="subcellular location">
    <subcellularLocation>
        <location evidence="1">Membrane</location>
        <topology evidence="1">Multi-pass membrane protein</topology>
    </subcellularLocation>
</comment>
<dbReference type="Pfam" id="PF01694">
    <property type="entry name" value="Rhomboid"/>
    <property type="match status" value="1"/>
</dbReference>
<evidence type="ECO:0000256" key="4">
    <source>
        <dbReference type="ARBA" id="ARBA00023136"/>
    </source>
</evidence>
<evidence type="ECO:0000256" key="6">
    <source>
        <dbReference type="SAM" id="Phobius"/>
    </source>
</evidence>